<dbReference type="Pfam" id="PF00582">
    <property type="entry name" value="Usp"/>
    <property type="match status" value="1"/>
</dbReference>
<dbReference type="PANTHER" id="PTHR46268:SF26">
    <property type="entry name" value="UNIVERSAL STRESS PROTEIN MJ0577"/>
    <property type="match status" value="1"/>
</dbReference>
<evidence type="ECO:0000259" key="2">
    <source>
        <dbReference type="Pfam" id="PF00582"/>
    </source>
</evidence>
<dbReference type="EMBL" id="DSTK01000013">
    <property type="protein sequence ID" value="HFK96498.1"/>
    <property type="molecule type" value="Genomic_DNA"/>
</dbReference>
<dbReference type="Gene3D" id="3.40.50.620">
    <property type="entry name" value="HUPs"/>
    <property type="match status" value="1"/>
</dbReference>
<dbReference type="SUPFAM" id="SSF52402">
    <property type="entry name" value="Adenine nucleotide alpha hydrolases-like"/>
    <property type="match status" value="1"/>
</dbReference>
<organism evidence="3">
    <name type="scientific">Desulfacinum infernum</name>
    <dbReference type="NCBI Taxonomy" id="35837"/>
    <lineage>
        <taxon>Bacteria</taxon>
        <taxon>Pseudomonadati</taxon>
        <taxon>Thermodesulfobacteriota</taxon>
        <taxon>Syntrophobacteria</taxon>
        <taxon>Syntrophobacterales</taxon>
        <taxon>Syntrophobacteraceae</taxon>
        <taxon>Desulfacinum</taxon>
    </lineage>
</organism>
<dbReference type="InterPro" id="IPR006016">
    <property type="entry name" value="UspA"/>
</dbReference>
<sequence length="152" mass="16804">MFEKILYPTDFSEVSRKALQYLKAMRGAGAKHVVVLRVLNEKTMACIAKGVALSGKDVANFLKEVLESLRQEAWEDMRPIEEELKAAGFDVTTRVEQGVPHVKILEVADEENVSAIILGSHGRSNLSSVLLGSVSDHVIRHAKKPVIVVKRD</sequence>
<dbReference type="PRINTS" id="PR01438">
    <property type="entry name" value="UNVRSLSTRESS"/>
</dbReference>
<proteinExistence type="inferred from homology"/>
<evidence type="ECO:0000313" key="3">
    <source>
        <dbReference type="EMBL" id="HFK96498.1"/>
    </source>
</evidence>
<dbReference type="InterPro" id="IPR006015">
    <property type="entry name" value="Universal_stress_UspA"/>
</dbReference>
<comment type="similarity">
    <text evidence="1">Belongs to the universal stress protein A family.</text>
</comment>
<dbReference type="PANTHER" id="PTHR46268">
    <property type="entry name" value="STRESS RESPONSE PROTEIN NHAX"/>
    <property type="match status" value="1"/>
</dbReference>
<comment type="caution">
    <text evidence="3">The sequence shown here is derived from an EMBL/GenBank/DDBJ whole genome shotgun (WGS) entry which is preliminary data.</text>
</comment>
<feature type="domain" description="UspA" evidence="2">
    <location>
        <begin position="1"/>
        <end position="150"/>
    </location>
</feature>
<evidence type="ECO:0000256" key="1">
    <source>
        <dbReference type="ARBA" id="ARBA00008791"/>
    </source>
</evidence>
<dbReference type="CDD" id="cd00293">
    <property type="entry name" value="USP-like"/>
    <property type="match status" value="1"/>
</dbReference>
<gene>
    <name evidence="3" type="ORF">ENS06_04120</name>
</gene>
<accession>A0A832A0Y0</accession>
<name>A0A832A0Y0_9BACT</name>
<protein>
    <submittedName>
        <fullName evidence="3">Universal stress protein</fullName>
    </submittedName>
</protein>
<dbReference type="InterPro" id="IPR014729">
    <property type="entry name" value="Rossmann-like_a/b/a_fold"/>
</dbReference>
<dbReference type="AlphaFoldDB" id="A0A832A0Y0"/>
<reference evidence="3" key="1">
    <citation type="journal article" date="2020" name="mSystems">
        <title>Genome- and Community-Level Interaction Insights into Carbon Utilization and Element Cycling Functions of Hydrothermarchaeota in Hydrothermal Sediment.</title>
        <authorList>
            <person name="Zhou Z."/>
            <person name="Liu Y."/>
            <person name="Xu W."/>
            <person name="Pan J."/>
            <person name="Luo Z.H."/>
            <person name="Li M."/>
        </authorList>
    </citation>
    <scope>NUCLEOTIDE SEQUENCE [LARGE SCALE GENOMIC DNA]</scope>
    <source>
        <strain evidence="3">SpSt-456</strain>
    </source>
</reference>